<evidence type="ECO:0000256" key="1">
    <source>
        <dbReference type="SAM" id="Phobius"/>
    </source>
</evidence>
<dbReference type="Pfam" id="PF07554">
    <property type="entry name" value="FIVAR"/>
    <property type="match status" value="3"/>
</dbReference>
<feature type="transmembrane region" description="Helical" evidence="1">
    <location>
        <begin position="1300"/>
        <end position="1318"/>
    </location>
</feature>
<organism evidence="3 4">
    <name type="scientific">[Clostridium] methylpentosum DSM 5476</name>
    <dbReference type="NCBI Taxonomy" id="537013"/>
    <lineage>
        <taxon>Bacteria</taxon>
        <taxon>Bacillati</taxon>
        <taxon>Bacillota</taxon>
        <taxon>Clostridia</taxon>
        <taxon>Eubacteriales</taxon>
        <taxon>Oscillospiraceae</taxon>
        <taxon>Oscillospiraceae incertae sedis</taxon>
    </lineage>
</organism>
<gene>
    <name evidence="3" type="ORF">CLOSTMETH_00997</name>
</gene>
<evidence type="ECO:0000256" key="2">
    <source>
        <dbReference type="SAM" id="SignalP"/>
    </source>
</evidence>
<feature type="chain" id="PRO_5039536459" description="LPXTG-motif cell wall anchor domain protein" evidence="2">
    <location>
        <begin position="31"/>
        <end position="1323"/>
    </location>
</feature>
<evidence type="ECO:0000313" key="4">
    <source>
        <dbReference type="Proteomes" id="UP000003340"/>
    </source>
</evidence>
<reference evidence="3 4" key="1">
    <citation type="submission" date="2009-01" db="EMBL/GenBank/DDBJ databases">
        <authorList>
            <person name="Fulton L."/>
            <person name="Clifton S."/>
            <person name="Fulton B."/>
            <person name="Xu J."/>
            <person name="Minx P."/>
            <person name="Pepin K.H."/>
            <person name="Johnson M."/>
            <person name="Bhonagiri V."/>
            <person name="Nash W.E."/>
            <person name="Mardis E.R."/>
            <person name="Wilson R.K."/>
        </authorList>
    </citation>
    <scope>NUCLEOTIDE SEQUENCE [LARGE SCALE GENOMIC DNA]</scope>
    <source>
        <strain evidence="3 4">DSM 5476</strain>
    </source>
</reference>
<keyword evidence="2" id="KW-0732">Signal</keyword>
<accession>C0EAY0</accession>
<keyword evidence="4" id="KW-1185">Reference proteome</keyword>
<dbReference type="eggNOG" id="COG1538">
    <property type="taxonomic scope" value="Bacteria"/>
</dbReference>
<dbReference type="InterPro" id="IPR008979">
    <property type="entry name" value="Galactose-bd-like_sf"/>
</dbReference>
<dbReference type="Gene3D" id="2.60.120.260">
    <property type="entry name" value="Galactose-binding domain-like"/>
    <property type="match status" value="1"/>
</dbReference>
<dbReference type="PANTHER" id="PTHR36848:SF2">
    <property type="entry name" value="SECRETED PROTEIN"/>
    <property type="match status" value="1"/>
</dbReference>
<dbReference type="STRING" id="537013.CLOSTMETH_00997"/>
<keyword evidence="1" id="KW-1133">Transmembrane helix</keyword>
<dbReference type="eggNOG" id="COG3250">
    <property type="taxonomic scope" value="Bacteria"/>
</dbReference>
<keyword evidence="1" id="KW-0812">Transmembrane</keyword>
<protein>
    <recommendedName>
        <fullName evidence="5">LPXTG-motif cell wall anchor domain protein</fullName>
    </recommendedName>
</protein>
<dbReference type="SUPFAM" id="SSF49785">
    <property type="entry name" value="Galactose-binding domain-like"/>
    <property type="match status" value="1"/>
</dbReference>
<dbReference type="PANTHER" id="PTHR36848">
    <property type="entry name" value="DNA-BINDING PROTEIN (PUTATIVE SECRETED PROTEIN)-RELATED"/>
    <property type="match status" value="1"/>
</dbReference>
<reference evidence="3 4" key="2">
    <citation type="submission" date="2009-02" db="EMBL/GenBank/DDBJ databases">
        <title>Draft genome sequence of Clostridium methylpentosum (DSM 5476).</title>
        <authorList>
            <person name="Sudarsanam P."/>
            <person name="Ley R."/>
            <person name="Guruge J."/>
            <person name="Turnbaugh P.J."/>
            <person name="Mahowald M."/>
            <person name="Liep D."/>
            <person name="Gordon J."/>
        </authorList>
    </citation>
    <scope>NUCLEOTIDE SEQUENCE [LARGE SCALE GENOMIC DNA]</scope>
    <source>
        <strain evidence="3 4">DSM 5476</strain>
    </source>
</reference>
<feature type="signal peptide" evidence="2">
    <location>
        <begin position="1"/>
        <end position="30"/>
    </location>
</feature>
<sequence length="1323" mass="146581">MKKRILSLVLGMAIMAGTITSAFTSVSAAAADPNAPSAFQTALTEKYADPDRVYSTDIRWWIGDAANTDEALLDEIQALYDAGFRGVELCMQNDRLAPDDVYAYGSEMWSHKWKLMMNKLLDLGMGVYLTSGTNWATSNVPGLDPDSQAAMQNVALGTVEVAAGQTLENLPTPSRMRPVAQFVTAYAYRLNDEGLVDTSTYIPLSEVAEGETVWEQIVNWTAPEDGIYRVFALWSQGTAQSASPSQIPSYATNYFDARGIEALQTFWNDHYFNDPELVAKIAEGDVQLFMDSLEINPATGITFWCEDMAELFMERKNYDIRPYLFLLDGVSANVRNPYHEMSSTYGIVDDSQREKIVNDYLEVMTDVYRERMLVPLKEWLNSYGIKTRAQISYGRTFEISEPAMDVDYPEAENLNQYNQIDIFRLWTGASKLENKVLSTELSAPPMAYAYTAQKHLEDAYASYAAGFQRAVWHIWAADYGYGDSSGWPGFSPGFGKYMFHFFGTRNPGYKDYDELNAHLGRVQQLVQTGESRTDIGFIHNNWTQGIRFGGGTGNDLTAMNWMLAHQGIYYRSTELQDNGYTYDYFSPDFLFDDDVYFNTETQTIEKAGYKALVLYQNWLDVKGAERILEWAKQGLKVVVMENAAVRTPFNDGSDEQLASIMTELKSLPTVRVAEIYDASEGFRYEDQVAEGYEDNVYEMLQELGVRPYAEFIEPNHQLLTQSRQDEDGNMYLYAYNYCTNDYHQNSHIESVQGEDHGTNIQTEIKMDGQYIPYEINSWTGEVTEVGEYRYENGQTIFPIDLDYNNIALYAFEEVQSEKRHVVSTDAASAYVTGNTVNIRANESGTYTTTLNDGTIHTTDITVPAAYDITGWNVNVESWEDSKEIKYIEETMTLADGSTLTTVNGKTPTKKTNISAKLDTMTTWDQIPEVGMDVSGIATYEATFNWDAKAADGAMLDLGDTLVESLEVYINGTKVGGVDSAEKPGTTTGGVSMTKPVADISKYLKDGENTIKIIYASTLTNELLSTGEMSVQINRENWWHHDVDYSAYGPSRAVIAPYVDAAIANVTVEKGILGKVLAYAQQAAESEEFENVIASVQKSFTATLESAETVYADPIATQQEVDDAWKALMTEIHKLGFIRGDKTSLNELIELAESFYAQIDKYTPVTAEPFTTALTEAKAVKEDGDAMQDDVATAESALLEAMMNLRYRADKSVLESVLAKASEIDATAYTAQSVAAFNAANEEAKAVNDNDNATQAEVNDAADKLSAAIDGLIAAEAQTTTTATGIAGTTNAAKSPATGETLPIAAGAVLMVCAAAIAFSRKRK</sequence>
<dbReference type="EMBL" id="ACEC01000036">
    <property type="protein sequence ID" value="EEG31360.1"/>
    <property type="molecule type" value="Genomic_DNA"/>
</dbReference>
<dbReference type="Proteomes" id="UP000003340">
    <property type="component" value="Unassembled WGS sequence"/>
</dbReference>
<comment type="caution">
    <text evidence="3">The sequence shown here is derived from an EMBL/GenBank/DDBJ whole genome shotgun (WGS) entry which is preliminary data.</text>
</comment>
<evidence type="ECO:0008006" key="5">
    <source>
        <dbReference type="Google" id="ProtNLM"/>
    </source>
</evidence>
<keyword evidence="1" id="KW-0472">Membrane</keyword>
<dbReference type="Gene3D" id="1.20.1270.90">
    <property type="entry name" value="AF1782-like"/>
    <property type="match status" value="3"/>
</dbReference>
<dbReference type="InterPro" id="IPR053161">
    <property type="entry name" value="Ulvan_degrading_GH"/>
</dbReference>
<name>C0EAY0_9FIRM</name>
<dbReference type="Pfam" id="PF17132">
    <property type="entry name" value="Glyco_hydro_106"/>
    <property type="match status" value="1"/>
</dbReference>
<dbReference type="HOGENOM" id="CLU_003772_0_1_9"/>
<evidence type="ECO:0000313" key="3">
    <source>
        <dbReference type="EMBL" id="EEG31360.1"/>
    </source>
</evidence>
<proteinExistence type="predicted"/>